<dbReference type="AlphaFoldDB" id="A0A7J6L4P3"/>
<organism evidence="1 2">
    <name type="scientific">Perkinsus chesapeaki</name>
    <name type="common">Clam parasite</name>
    <name type="synonym">Perkinsus andrewsi</name>
    <dbReference type="NCBI Taxonomy" id="330153"/>
    <lineage>
        <taxon>Eukaryota</taxon>
        <taxon>Sar</taxon>
        <taxon>Alveolata</taxon>
        <taxon>Perkinsozoa</taxon>
        <taxon>Perkinsea</taxon>
        <taxon>Perkinsida</taxon>
        <taxon>Perkinsidae</taxon>
        <taxon>Perkinsus</taxon>
    </lineage>
</organism>
<evidence type="ECO:0000313" key="2">
    <source>
        <dbReference type="Proteomes" id="UP000591131"/>
    </source>
</evidence>
<sequence>MTTIIDALPCETVGTEEPVEKLAKRKMPVLPNARKVINEESDSLRLDRHKSVAYYGSKRSFSRGLFCRKSTPSGFSLAFFDSEEMREHRKHGGRASSIKNWLRTMGTFKGSFKTGCIFGEDFYFTARPDESCVRRKNLDGKMEKPIKVPETIARLTADSCGKNLIAVAKTGKVYMLKSDKSGWKELMTMPKAPKGEKTVYTLEDIIIEDGKVVKALLRKSNPSEERISPASSRSLCIWQSSSLLTQTKKVRAESARFVPGTDGRACCGVFFRDYSCIDMNYFSVYDLEEDQFITQPEDAIFNYENINVSSILADENWKVVIRGDDFRVKSYASYPTLYVTALQLSADEADQEAKRVRGCGG</sequence>
<name>A0A7J6L4P3_PERCH</name>
<dbReference type="EMBL" id="JAAPAO010000758">
    <property type="protein sequence ID" value="KAF4654141.1"/>
    <property type="molecule type" value="Genomic_DNA"/>
</dbReference>
<accession>A0A7J6L4P3</accession>
<keyword evidence="2" id="KW-1185">Reference proteome</keyword>
<comment type="caution">
    <text evidence="1">The sequence shown here is derived from an EMBL/GenBank/DDBJ whole genome shotgun (WGS) entry which is preliminary data.</text>
</comment>
<dbReference type="Proteomes" id="UP000591131">
    <property type="component" value="Unassembled WGS sequence"/>
</dbReference>
<reference evidence="1 2" key="1">
    <citation type="submission" date="2020-04" db="EMBL/GenBank/DDBJ databases">
        <title>Perkinsus chesapeaki whole genome sequence.</title>
        <authorList>
            <person name="Bogema D.R."/>
        </authorList>
    </citation>
    <scope>NUCLEOTIDE SEQUENCE [LARGE SCALE GENOMIC DNA]</scope>
    <source>
        <strain evidence="1">ATCC PRA-425</strain>
    </source>
</reference>
<protein>
    <submittedName>
        <fullName evidence="1">Uncharacterized protein</fullName>
    </submittedName>
</protein>
<proteinExistence type="predicted"/>
<gene>
    <name evidence="1" type="ORF">FOL47_010117</name>
</gene>
<evidence type="ECO:0000313" key="1">
    <source>
        <dbReference type="EMBL" id="KAF4654141.1"/>
    </source>
</evidence>
<dbReference type="OrthoDB" id="434430at2759"/>